<proteinExistence type="predicted"/>
<keyword evidence="2" id="KW-1185">Reference proteome</keyword>
<accession>A0A448Z281</accession>
<reference evidence="1 2" key="1">
    <citation type="submission" date="2019-01" db="EMBL/GenBank/DDBJ databases">
        <authorList>
            <person name="Ferrante I. M."/>
        </authorList>
    </citation>
    <scope>NUCLEOTIDE SEQUENCE [LARGE SCALE GENOMIC DNA]</scope>
    <source>
        <strain evidence="1 2">B856</strain>
    </source>
</reference>
<protein>
    <submittedName>
        <fullName evidence="1">Uncharacterized protein</fullName>
    </submittedName>
</protein>
<dbReference type="Proteomes" id="UP000291116">
    <property type="component" value="Unassembled WGS sequence"/>
</dbReference>
<evidence type="ECO:0000313" key="2">
    <source>
        <dbReference type="Proteomes" id="UP000291116"/>
    </source>
</evidence>
<sequence length="161" mass="18728">MVYRSPYETEKQRLEKDLEKEVEEKGFPDVIITLYLSQFIYHMGDIRTRTKELGYGSGAEARTELINEVLRDAEAFQKLRDGGKSMAKLMRGKLHLNDINHDGLPDIPDINMDLVEHVLNNEKYKEVSESCADELDVMAIHSFKKIKFIYTSLTRFLTRQI</sequence>
<organism evidence="1 2">
    <name type="scientific">Pseudo-nitzschia multistriata</name>
    <dbReference type="NCBI Taxonomy" id="183589"/>
    <lineage>
        <taxon>Eukaryota</taxon>
        <taxon>Sar</taxon>
        <taxon>Stramenopiles</taxon>
        <taxon>Ochrophyta</taxon>
        <taxon>Bacillariophyta</taxon>
        <taxon>Bacillariophyceae</taxon>
        <taxon>Bacillariophycidae</taxon>
        <taxon>Bacillariales</taxon>
        <taxon>Bacillariaceae</taxon>
        <taxon>Pseudo-nitzschia</taxon>
    </lineage>
</organism>
<evidence type="ECO:0000313" key="1">
    <source>
        <dbReference type="EMBL" id="VEU36115.1"/>
    </source>
</evidence>
<gene>
    <name evidence="1" type="ORF">PSNMU_V1.4_AUG-EV-PASAV3_0028670</name>
</gene>
<dbReference type="EMBL" id="CAACVS010000079">
    <property type="protein sequence ID" value="VEU36115.1"/>
    <property type="molecule type" value="Genomic_DNA"/>
</dbReference>
<name>A0A448Z281_9STRA</name>
<dbReference type="AlphaFoldDB" id="A0A448Z281"/>